<proteinExistence type="predicted"/>
<name>A0A9D4BNI2_DREPO</name>
<sequence>MSLLANLLTDESQIENRKSAMTLALKLFMNTRDVEEIVQKFCCPGDSEIQEVDNVHSGIEKATDEEFSSHSSVAISTPAQKTASYFFKKTRSY</sequence>
<dbReference type="Proteomes" id="UP000828390">
    <property type="component" value="Unassembled WGS sequence"/>
</dbReference>
<dbReference type="EMBL" id="JAIWYP010000015">
    <property type="protein sequence ID" value="KAH3702634.1"/>
    <property type="molecule type" value="Genomic_DNA"/>
</dbReference>
<evidence type="ECO:0000313" key="2">
    <source>
        <dbReference type="Proteomes" id="UP000828390"/>
    </source>
</evidence>
<organism evidence="1 2">
    <name type="scientific">Dreissena polymorpha</name>
    <name type="common">Zebra mussel</name>
    <name type="synonym">Mytilus polymorpha</name>
    <dbReference type="NCBI Taxonomy" id="45954"/>
    <lineage>
        <taxon>Eukaryota</taxon>
        <taxon>Metazoa</taxon>
        <taxon>Spiralia</taxon>
        <taxon>Lophotrochozoa</taxon>
        <taxon>Mollusca</taxon>
        <taxon>Bivalvia</taxon>
        <taxon>Autobranchia</taxon>
        <taxon>Heteroconchia</taxon>
        <taxon>Euheterodonta</taxon>
        <taxon>Imparidentia</taxon>
        <taxon>Neoheterodontei</taxon>
        <taxon>Myida</taxon>
        <taxon>Dreissenoidea</taxon>
        <taxon>Dreissenidae</taxon>
        <taxon>Dreissena</taxon>
    </lineage>
</organism>
<protein>
    <submittedName>
        <fullName evidence="1">Uncharacterized protein</fullName>
    </submittedName>
</protein>
<dbReference type="AlphaFoldDB" id="A0A9D4BNI2"/>
<accession>A0A9D4BNI2</accession>
<keyword evidence="2" id="KW-1185">Reference proteome</keyword>
<gene>
    <name evidence="1" type="ORF">DPMN_077659</name>
</gene>
<reference evidence="1" key="1">
    <citation type="journal article" date="2019" name="bioRxiv">
        <title>The Genome of the Zebra Mussel, Dreissena polymorpha: A Resource for Invasive Species Research.</title>
        <authorList>
            <person name="McCartney M.A."/>
            <person name="Auch B."/>
            <person name="Kono T."/>
            <person name="Mallez S."/>
            <person name="Zhang Y."/>
            <person name="Obille A."/>
            <person name="Becker A."/>
            <person name="Abrahante J.E."/>
            <person name="Garbe J."/>
            <person name="Badalamenti J.P."/>
            <person name="Herman A."/>
            <person name="Mangelson H."/>
            <person name="Liachko I."/>
            <person name="Sullivan S."/>
            <person name="Sone E.D."/>
            <person name="Koren S."/>
            <person name="Silverstein K.A.T."/>
            <person name="Beckman K.B."/>
            <person name="Gohl D.M."/>
        </authorList>
    </citation>
    <scope>NUCLEOTIDE SEQUENCE</scope>
    <source>
        <strain evidence="1">Duluth1</strain>
        <tissue evidence="1">Whole animal</tissue>
    </source>
</reference>
<feature type="non-terminal residue" evidence="1">
    <location>
        <position position="1"/>
    </location>
</feature>
<evidence type="ECO:0000313" key="1">
    <source>
        <dbReference type="EMBL" id="KAH3702634.1"/>
    </source>
</evidence>
<reference evidence="1" key="2">
    <citation type="submission" date="2020-11" db="EMBL/GenBank/DDBJ databases">
        <authorList>
            <person name="McCartney M.A."/>
            <person name="Auch B."/>
            <person name="Kono T."/>
            <person name="Mallez S."/>
            <person name="Becker A."/>
            <person name="Gohl D.M."/>
            <person name="Silverstein K.A.T."/>
            <person name="Koren S."/>
            <person name="Bechman K.B."/>
            <person name="Herman A."/>
            <person name="Abrahante J.E."/>
            <person name="Garbe J."/>
        </authorList>
    </citation>
    <scope>NUCLEOTIDE SEQUENCE</scope>
    <source>
        <strain evidence="1">Duluth1</strain>
        <tissue evidence="1">Whole animal</tissue>
    </source>
</reference>
<comment type="caution">
    <text evidence="1">The sequence shown here is derived from an EMBL/GenBank/DDBJ whole genome shotgun (WGS) entry which is preliminary data.</text>
</comment>